<dbReference type="PROSITE" id="PS00135">
    <property type="entry name" value="TRYPSIN_SER"/>
    <property type="match status" value="1"/>
</dbReference>
<dbReference type="InterPro" id="IPR033116">
    <property type="entry name" value="TRYPSIN_SER"/>
</dbReference>
<dbReference type="CDD" id="cd00190">
    <property type="entry name" value="Tryp_SPc"/>
    <property type="match status" value="1"/>
</dbReference>
<name>A0AA39I921_9BILA</name>
<evidence type="ECO:0000256" key="2">
    <source>
        <dbReference type="ARBA" id="ARBA00024195"/>
    </source>
</evidence>
<dbReference type="PANTHER" id="PTHR24256">
    <property type="entry name" value="TRYPTASE-RELATED"/>
    <property type="match status" value="1"/>
</dbReference>
<accession>A0AA39I921</accession>
<dbReference type="PROSITE" id="PS50240">
    <property type="entry name" value="TRYPSIN_DOM"/>
    <property type="match status" value="1"/>
</dbReference>
<dbReference type="InterPro" id="IPR001314">
    <property type="entry name" value="Peptidase_S1A"/>
</dbReference>
<dbReference type="AlphaFoldDB" id="A0AA39I921"/>
<dbReference type="PROSITE" id="PS00134">
    <property type="entry name" value="TRYPSIN_HIS"/>
    <property type="match status" value="1"/>
</dbReference>
<dbReference type="SUPFAM" id="SSF50494">
    <property type="entry name" value="Trypsin-like serine proteases"/>
    <property type="match status" value="1"/>
</dbReference>
<evidence type="ECO:0000256" key="1">
    <source>
        <dbReference type="ARBA" id="ARBA00023157"/>
    </source>
</evidence>
<evidence type="ECO:0000313" key="7">
    <source>
        <dbReference type="Proteomes" id="UP001175271"/>
    </source>
</evidence>
<keyword evidence="3" id="KW-0720">Serine protease</keyword>
<keyword evidence="7" id="KW-1185">Reference proteome</keyword>
<dbReference type="Gene3D" id="2.40.10.10">
    <property type="entry name" value="Trypsin-like serine proteases"/>
    <property type="match status" value="1"/>
</dbReference>
<dbReference type="PRINTS" id="PR00722">
    <property type="entry name" value="CHYMOTRYPSIN"/>
</dbReference>
<evidence type="ECO:0000256" key="3">
    <source>
        <dbReference type="RuleBase" id="RU363034"/>
    </source>
</evidence>
<protein>
    <recommendedName>
        <fullName evidence="5">Peptidase S1 domain-containing protein</fullName>
    </recommendedName>
</protein>
<dbReference type="InterPro" id="IPR001254">
    <property type="entry name" value="Trypsin_dom"/>
</dbReference>
<dbReference type="Pfam" id="PF00089">
    <property type="entry name" value="Trypsin"/>
    <property type="match status" value="1"/>
</dbReference>
<feature type="domain" description="Peptidase S1" evidence="5">
    <location>
        <begin position="54"/>
        <end position="306"/>
    </location>
</feature>
<comment type="caution">
    <text evidence="6">The sequence shown here is derived from an EMBL/GenBank/DDBJ whole genome shotgun (WGS) entry which is preliminary data.</text>
</comment>
<organism evidence="6 7">
    <name type="scientific">Steinernema hermaphroditum</name>
    <dbReference type="NCBI Taxonomy" id="289476"/>
    <lineage>
        <taxon>Eukaryota</taxon>
        <taxon>Metazoa</taxon>
        <taxon>Ecdysozoa</taxon>
        <taxon>Nematoda</taxon>
        <taxon>Chromadorea</taxon>
        <taxon>Rhabditida</taxon>
        <taxon>Tylenchina</taxon>
        <taxon>Panagrolaimomorpha</taxon>
        <taxon>Strongyloidoidea</taxon>
        <taxon>Steinernematidae</taxon>
        <taxon>Steinernema</taxon>
    </lineage>
</organism>
<evidence type="ECO:0000259" key="5">
    <source>
        <dbReference type="PROSITE" id="PS50240"/>
    </source>
</evidence>
<keyword evidence="3" id="KW-0378">Hydrolase</keyword>
<dbReference type="InterPro" id="IPR043504">
    <property type="entry name" value="Peptidase_S1_PA_chymotrypsin"/>
</dbReference>
<dbReference type="InterPro" id="IPR018114">
    <property type="entry name" value="TRYPSIN_HIS"/>
</dbReference>
<gene>
    <name evidence="6" type="ORF">QR680_014499</name>
</gene>
<keyword evidence="3" id="KW-0645">Protease</keyword>
<comment type="similarity">
    <text evidence="2">Belongs to the peptidase S1 family. CLIP subfamily.</text>
</comment>
<evidence type="ECO:0000313" key="6">
    <source>
        <dbReference type="EMBL" id="KAK0420070.1"/>
    </source>
</evidence>
<dbReference type="InterPro" id="IPR051487">
    <property type="entry name" value="Ser/Thr_Proteases_Immune/Dev"/>
</dbReference>
<evidence type="ECO:0000256" key="4">
    <source>
        <dbReference type="SAM" id="SignalP"/>
    </source>
</evidence>
<dbReference type="Proteomes" id="UP001175271">
    <property type="component" value="Unassembled WGS sequence"/>
</dbReference>
<dbReference type="GO" id="GO:0006508">
    <property type="term" value="P:proteolysis"/>
    <property type="evidence" value="ECO:0007669"/>
    <property type="project" value="UniProtKB-KW"/>
</dbReference>
<feature type="chain" id="PRO_5041410996" description="Peptidase S1 domain-containing protein" evidence="4">
    <location>
        <begin position="18"/>
        <end position="312"/>
    </location>
</feature>
<keyword evidence="1" id="KW-1015">Disulfide bond</keyword>
<reference evidence="6" key="1">
    <citation type="submission" date="2023-06" db="EMBL/GenBank/DDBJ databases">
        <title>Genomic analysis of the entomopathogenic nematode Steinernema hermaphroditum.</title>
        <authorList>
            <person name="Schwarz E.M."/>
            <person name="Heppert J.K."/>
            <person name="Baniya A."/>
            <person name="Schwartz H.T."/>
            <person name="Tan C.-H."/>
            <person name="Antoshechkin I."/>
            <person name="Sternberg P.W."/>
            <person name="Goodrich-Blair H."/>
            <person name="Dillman A.R."/>
        </authorList>
    </citation>
    <scope>NUCLEOTIDE SEQUENCE</scope>
    <source>
        <strain evidence="6">PS9179</strain>
        <tissue evidence="6">Whole animal</tissue>
    </source>
</reference>
<keyword evidence="4" id="KW-0732">Signal</keyword>
<dbReference type="InterPro" id="IPR009003">
    <property type="entry name" value="Peptidase_S1_PA"/>
</dbReference>
<dbReference type="SMART" id="SM00020">
    <property type="entry name" value="Tryp_SPc"/>
    <property type="match status" value="1"/>
</dbReference>
<dbReference type="EMBL" id="JAUCMV010000002">
    <property type="protein sequence ID" value="KAK0420070.1"/>
    <property type="molecule type" value="Genomic_DNA"/>
</dbReference>
<proteinExistence type="inferred from homology"/>
<dbReference type="GO" id="GO:0004252">
    <property type="term" value="F:serine-type endopeptidase activity"/>
    <property type="evidence" value="ECO:0007669"/>
    <property type="project" value="InterPro"/>
</dbReference>
<feature type="signal peptide" evidence="4">
    <location>
        <begin position="1"/>
        <end position="17"/>
    </location>
</feature>
<sequence>MRDAVLVFCFILGVVISVPGDDHGQQIQIPSLLPATYESFKEMVEKVVDPNELIFGGNSVKEGLIPMQAALIYNSTEDNFLHICGGTLISPRHILTAAHCTINMTAPAKIMVGGVNVFTNSSNTQWRHVHRKHTHLQYNDDPTDKKHYAYNDIGIVEFSPAVATNGHYIQLANLLKDDNALLKKGKGVASGYGTYEYRGTHKNISSGNSAYLRAVDLTIYSFGYCLKARPNTPLFAGQFCAGAKGRGMGKGDSGGPIQAIVAPRLIQLGIASYAAAAPGVYKEQDKYPVVFTRVSHYCDYISRTTKGAAKCK</sequence>